<keyword evidence="4" id="KW-0460">Magnesium</keyword>
<dbReference type="CDD" id="cd02440">
    <property type="entry name" value="AdoMet_MTases"/>
    <property type="match status" value="1"/>
</dbReference>
<keyword evidence="4" id="KW-0819">tRNA processing</keyword>
<feature type="binding site" evidence="4">
    <location>
        <position position="94"/>
    </location>
    <ligand>
        <name>S-adenosyl-L-methionine</name>
        <dbReference type="ChEBI" id="CHEBI:59789"/>
    </ligand>
</feature>
<dbReference type="Gene3D" id="3.40.50.150">
    <property type="entry name" value="Vaccinia Virus protein VP39"/>
    <property type="match status" value="1"/>
</dbReference>
<comment type="similarity">
    <text evidence="4">Belongs to the class I-like SAM-binding methyltransferase superfamily. Cation-dependent O-methyltransferase family.</text>
</comment>
<proteinExistence type="inferred from homology"/>
<protein>
    <recommendedName>
        <fullName evidence="4">tRNA 5-hydroxyuridine methyltransferase</fullName>
        <ecNumber evidence="4">2.1.1.-</ecNumber>
    </recommendedName>
    <alternativeName>
        <fullName evidence="4">ho5U methyltransferase</fullName>
    </alternativeName>
</protein>
<dbReference type="SUPFAM" id="SSF53335">
    <property type="entry name" value="S-adenosyl-L-methionine-dependent methyltransferases"/>
    <property type="match status" value="1"/>
</dbReference>
<dbReference type="AlphaFoldDB" id="A0A7V7RNG3"/>
<dbReference type="PROSITE" id="PS51682">
    <property type="entry name" value="SAM_OMT_I"/>
    <property type="match status" value="1"/>
</dbReference>
<feature type="binding site" evidence="4">
    <location>
        <position position="142"/>
    </location>
    <ligand>
        <name>Mg(2+)</name>
        <dbReference type="ChEBI" id="CHEBI:18420"/>
    </ligand>
</feature>
<dbReference type="InterPro" id="IPR029063">
    <property type="entry name" value="SAM-dependent_MTases_sf"/>
</dbReference>
<feature type="binding site" evidence="4">
    <location>
        <position position="77"/>
    </location>
    <ligand>
        <name>S-adenosyl-L-methionine</name>
        <dbReference type="ChEBI" id="CHEBI:59789"/>
    </ligand>
</feature>
<dbReference type="GO" id="GO:0000287">
    <property type="term" value="F:magnesium ion binding"/>
    <property type="evidence" value="ECO:0007669"/>
    <property type="project" value="UniProtKB-UniRule"/>
</dbReference>
<dbReference type="Proteomes" id="UP000441354">
    <property type="component" value="Unassembled WGS sequence"/>
</dbReference>
<dbReference type="GO" id="GO:0008757">
    <property type="term" value="F:S-adenosylmethionine-dependent methyltransferase activity"/>
    <property type="evidence" value="ECO:0007669"/>
    <property type="project" value="TreeGrafter"/>
</dbReference>
<keyword evidence="6" id="KW-1185">Reference proteome</keyword>
<comment type="subunit">
    <text evidence="4">Homodimer.</text>
</comment>
<dbReference type="GO" id="GO:0016300">
    <property type="term" value="F:tRNA (uridine) methyltransferase activity"/>
    <property type="evidence" value="ECO:0007669"/>
    <property type="project" value="UniProtKB-UniRule"/>
</dbReference>
<keyword evidence="4" id="KW-0479">Metal-binding</keyword>
<dbReference type="HAMAP" id="MF_02217">
    <property type="entry name" value="TrmR_methyltr"/>
    <property type="match status" value="1"/>
</dbReference>
<dbReference type="InterPro" id="IPR043675">
    <property type="entry name" value="TrmR_methyltr"/>
</dbReference>
<name>A0A7V7RNG3_9BACI</name>
<feature type="binding site" evidence="4">
    <location>
        <begin position="122"/>
        <end position="123"/>
    </location>
    <ligand>
        <name>S-adenosyl-L-methionine</name>
        <dbReference type="ChEBI" id="CHEBI:59789"/>
    </ligand>
</feature>
<comment type="catalytic activity">
    <reaction evidence="4">
        <text>5-hydroxyuridine(34) in tRNA + S-adenosyl-L-methionine = 5-methoxyuridine(34) in tRNA + S-adenosyl-L-homocysteine + H(+)</text>
        <dbReference type="Rhea" id="RHEA:60524"/>
        <dbReference type="Rhea" id="RHEA-COMP:13381"/>
        <dbReference type="Rhea" id="RHEA-COMP:15591"/>
        <dbReference type="ChEBI" id="CHEBI:15378"/>
        <dbReference type="ChEBI" id="CHEBI:57856"/>
        <dbReference type="ChEBI" id="CHEBI:59789"/>
        <dbReference type="ChEBI" id="CHEBI:136877"/>
        <dbReference type="ChEBI" id="CHEBI:143860"/>
    </reaction>
</comment>
<comment type="caution">
    <text evidence="5">The sequence shown here is derived from an EMBL/GenBank/DDBJ whole genome shotgun (WGS) entry which is preliminary data.</text>
</comment>
<dbReference type="InterPro" id="IPR050362">
    <property type="entry name" value="Cation-dep_OMT"/>
</dbReference>
<feature type="binding site" evidence="4">
    <location>
        <position position="169"/>
    </location>
    <ligand>
        <name>Mg(2+)</name>
        <dbReference type="ChEBI" id="CHEBI:18420"/>
    </ligand>
</feature>
<comment type="function">
    <text evidence="4">Catalyzes the methylation of 5-hydroxyuridine (ho5U) to form 5-methoxyuridine (mo5U) at position 34 in tRNAs.</text>
</comment>
<dbReference type="GO" id="GO:0030488">
    <property type="term" value="P:tRNA methylation"/>
    <property type="evidence" value="ECO:0007669"/>
    <property type="project" value="UniProtKB-UniRule"/>
</dbReference>
<dbReference type="InterPro" id="IPR002935">
    <property type="entry name" value="SAM_O-MeTrfase"/>
</dbReference>
<dbReference type="OrthoDB" id="9799672at2"/>
<evidence type="ECO:0000256" key="3">
    <source>
        <dbReference type="ARBA" id="ARBA00022691"/>
    </source>
</evidence>
<keyword evidence="3 4" id="KW-0949">S-adenosyl-L-methionine</keyword>
<dbReference type="PANTHER" id="PTHR10509">
    <property type="entry name" value="O-METHYLTRANSFERASE-RELATED"/>
    <property type="match status" value="1"/>
</dbReference>
<evidence type="ECO:0000256" key="2">
    <source>
        <dbReference type="ARBA" id="ARBA00022679"/>
    </source>
</evidence>
<dbReference type="GO" id="GO:0008171">
    <property type="term" value="F:O-methyltransferase activity"/>
    <property type="evidence" value="ECO:0007669"/>
    <property type="project" value="InterPro"/>
</dbReference>
<dbReference type="Pfam" id="PF01596">
    <property type="entry name" value="Methyltransf_3"/>
    <property type="match status" value="1"/>
</dbReference>
<accession>A0A7V7RNG3</accession>
<gene>
    <name evidence="4" type="primary">trmR</name>
    <name evidence="5" type="ORF">F7732_07975</name>
</gene>
<dbReference type="EMBL" id="WBOT01000002">
    <property type="protein sequence ID" value="KAB2334008.1"/>
    <property type="molecule type" value="Genomic_DNA"/>
</dbReference>
<evidence type="ECO:0000313" key="5">
    <source>
        <dbReference type="EMBL" id="KAB2334008.1"/>
    </source>
</evidence>
<feature type="binding site" evidence="4">
    <location>
        <position position="168"/>
    </location>
    <ligand>
        <name>Mg(2+)</name>
        <dbReference type="ChEBI" id="CHEBI:18420"/>
    </ligand>
</feature>
<sequence>MSKWIIRGEGSLQNDKLHTYIEKLTNERHPLLMEMEQYAEENGVPIMELVGIEALLQLLRIQQAKSILEVGTAIGYSALRMALTLPESKIVTLERDEERIKLAGQYIQRSGREEQIIQLTGDALELEQEVKHHGPYDAIFIDAAKGQYQRFFEMYAPFLKDDGVIVTDNVLFKGLVCEDEIENKRIRSLVKKINLFNEWLMSHEDYDTVILPVGDGIAISKKR</sequence>
<feature type="binding site" evidence="4">
    <location>
        <position position="47"/>
    </location>
    <ligand>
        <name>S-adenosyl-L-methionine</name>
        <dbReference type="ChEBI" id="CHEBI:59789"/>
    </ligand>
</feature>
<feature type="binding site" evidence="4">
    <location>
        <position position="142"/>
    </location>
    <ligand>
        <name>S-adenosyl-L-methionine</name>
        <dbReference type="ChEBI" id="CHEBI:59789"/>
    </ligand>
</feature>
<keyword evidence="1 4" id="KW-0489">Methyltransferase</keyword>
<dbReference type="EC" id="2.1.1.-" evidence="4"/>
<evidence type="ECO:0000256" key="4">
    <source>
        <dbReference type="HAMAP-Rule" id="MF_02217"/>
    </source>
</evidence>
<keyword evidence="2 4" id="KW-0808">Transferase</keyword>
<evidence type="ECO:0000313" key="6">
    <source>
        <dbReference type="Proteomes" id="UP000441354"/>
    </source>
</evidence>
<organism evidence="5 6">
    <name type="scientific">Bacillus mesophilum</name>
    <dbReference type="NCBI Taxonomy" id="1071718"/>
    <lineage>
        <taxon>Bacteria</taxon>
        <taxon>Bacillati</taxon>
        <taxon>Bacillota</taxon>
        <taxon>Bacilli</taxon>
        <taxon>Bacillales</taxon>
        <taxon>Bacillaceae</taxon>
        <taxon>Bacillus</taxon>
    </lineage>
</organism>
<reference evidence="5 6" key="1">
    <citation type="journal article" date="2014" name="Arch. Microbiol.">
        <title>Bacillus mesophilum sp. nov., strain IITR-54T, a novel 4-chlorobiphenyl dechlorinating bacterium.</title>
        <authorList>
            <person name="Manickam N."/>
            <person name="Singh N.K."/>
            <person name="Bajaj A."/>
            <person name="Kumar R.M."/>
            <person name="Kaur G."/>
            <person name="Kaur N."/>
            <person name="Bala M."/>
            <person name="Kumar A."/>
            <person name="Mayilraj S."/>
        </authorList>
    </citation>
    <scope>NUCLEOTIDE SEQUENCE [LARGE SCALE GENOMIC DNA]</scope>
    <source>
        <strain evidence="5 6">IITR-54</strain>
    </source>
</reference>
<evidence type="ECO:0000256" key="1">
    <source>
        <dbReference type="ARBA" id="ARBA00022603"/>
    </source>
</evidence>
<dbReference type="PANTHER" id="PTHR10509:SF14">
    <property type="entry name" value="CAFFEOYL-COA O-METHYLTRANSFERASE 3-RELATED"/>
    <property type="match status" value="1"/>
</dbReference>